<name>A0ABN8AT67_CHISP</name>
<keyword evidence="2" id="KW-1185">Reference proteome</keyword>
<dbReference type="EMBL" id="OU963894">
    <property type="protein sequence ID" value="CAH0397353.1"/>
    <property type="molecule type" value="Genomic_DNA"/>
</dbReference>
<organism evidence="1 2">
    <name type="scientific">Chilo suppressalis</name>
    <name type="common">Asiatic rice borer moth</name>
    <dbReference type="NCBI Taxonomy" id="168631"/>
    <lineage>
        <taxon>Eukaryota</taxon>
        <taxon>Metazoa</taxon>
        <taxon>Ecdysozoa</taxon>
        <taxon>Arthropoda</taxon>
        <taxon>Hexapoda</taxon>
        <taxon>Insecta</taxon>
        <taxon>Pterygota</taxon>
        <taxon>Neoptera</taxon>
        <taxon>Endopterygota</taxon>
        <taxon>Lepidoptera</taxon>
        <taxon>Glossata</taxon>
        <taxon>Ditrysia</taxon>
        <taxon>Pyraloidea</taxon>
        <taxon>Crambidae</taxon>
        <taxon>Crambinae</taxon>
        <taxon>Chilo</taxon>
    </lineage>
</organism>
<proteinExistence type="predicted"/>
<evidence type="ECO:0000313" key="1">
    <source>
        <dbReference type="EMBL" id="CAH0397353.1"/>
    </source>
</evidence>
<accession>A0ABN8AT67</accession>
<gene>
    <name evidence="1" type="ORF">CHILSU_LOCUS420</name>
</gene>
<dbReference type="Proteomes" id="UP001153292">
    <property type="component" value="Chromosome 1"/>
</dbReference>
<evidence type="ECO:0000313" key="2">
    <source>
        <dbReference type="Proteomes" id="UP001153292"/>
    </source>
</evidence>
<protein>
    <submittedName>
        <fullName evidence="1">Uncharacterized protein</fullName>
    </submittedName>
</protein>
<reference evidence="1" key="1">
    <citation type="submission" date="2021-12" db="EMBL/GenBank/DDBJ databases">
        <authorList>
            <person name="King R."/>
        </authorList>
    </citation>
    <scope>NUCLEOTIDE SEQUENCE</scope>
</reference>
<sequence length="106" mass="11563">MGDQKLLSRASPCFGRHVKPLVPAASAVVSTHQSALGPRGGSWPNLPIQSIGKACASAWRHADYDNYTYLSLSTNIAQCYLTDHLNTSHKGKQLPCVLFCFGLYKQ</sequence>